<keyword evidence="3" id="KW-1185">Reference proteome</keyword>
<reference evidence="2 3" key="1">
    <citation type="submission" date="2019-06" db="EMBL/GenBank/DDBJ databases">
        <authorList>
            <person name="Li J."/>
        </authorList>
    </citation>
    <scope>NUCLEOTIDE SEQUENCE [LARGE SCALE GENOMIC DNA]</scope>
    <source>
        <strain evidence="2 3">CGMCC 1.8012</strain>
    </source>
</reference>
<feature type="compositionally biased region" description="Polar residues" evidence="1">
    <location>
        <begin position="50"/>
        <end position="62"/>
    </location>
</feature>
<dbReference type="AlphaFoldDB" id="A0A5C4R4B6"/>
<comment type="caution">
    <text evidence="2">The sequence shown here is derived from an EMBL/GenBank/DDBJ whole genome shotgun (WGS) entry which is preliminary data.</text>
</comment>
<protein>
    <submittedName>
        <fullName evidence="2">Uncharacterized protein</fullName>
    </submittedName>
</protein>
<evidence type="ECO:0000313" key="2">
    <source>
        <dbReference type="EMBL" id="TNH38796.1"/>
    </source>
</evidence>
<sequence>MRRICDLFFMTQGGGVQSLLQPSGQLDQVGRDVCHDSEPDQRANVPDKSVSCSAGLSNALSR</sequence>
<dbReference type="RefSeq" id="WP_139086071.1">
    <property type="nucleotide sequence ID" value="NZ_VDDC01000023.1"/>
</dbReference>
<name>A0A5C4R4B6_9RHOB</name>
<gene>
    <name evidence="2" type="ORF">FHD67_13040</name>
</gene>
<dbReference type="EMBL" id="VDDC01000023">
    <property type="protein sequence ID" value="TNH38796.1"/>
    <property type="molecule type" value="Genomic_DNA"/>
</dbReference>
<evidence type="ECO:0000313" key="3">
    <source>
        <dbReference type="Proteomes" id="UP000304880"/>
    </source>
</evidence>
<proteinExistence type="predicted"/>
<evidence type="ECO:0000256" key="1">
    <source>
        <dbReference type="SAM" id="MobiDB-lite"/>
    </source>
</evidence>
<feature type="compositionally biased region" description="Basic and acidic residues" evidence="1">
    <location>
        <begin position="30"/>
        <end position="41"/>
    </location>
</feature>
<dbReference type="Proteomes" id="UP000304880">
    <property type="component" value="Unassembled WGS sequence"/>
</dbReference>
<feature type="region of interest" description="Disordered" evidence="1">
    <location>
        <begin position="30"/>
        <end position="62"/>
    </location>
</feature>
<organism evidence="2 3">
    <name type="scientific">Paracoccus haeundaensis</name>
    <dbReference type="NCBI Taxonomy" id="225362"/>
    <lineage>
        <taxon>Bacteria</taxon>
        <taxon>Pseudomonadati</taxon>
        <taxon>Pseudomonadota</taxon>
        <taxon>Alphaproteobacteria</taxon>
        <taxon>Rhodobacterales</taxon>
        <taxon>Paracoccaceae</taxon>
        <taxon>Paracoccus</taxon>
    </lineage>
</organism>
<accession>A0A5C4R4B6</accession>